<dbReference type="SUPFAM" id="SSF63817">
    <property type="entry name" value="Sortase"/>
    <property type="match status" value="1"/>
</dbReference>
<keyword evidence="3" id="KW-0812">Transmembrane</keyword>
<name>A0ABY3WED5_9ACTN</name>
<evidence type="ECO:0000256" key="3">
    <source>
        <dbReference type="SAM" id="Phobius"/>
    </source>
</evidence>
<feature type="transmembrane region" description="Helical" evidence="3">
    <location>
        <begin position="261"/>
        <end position="283"/>
    </location>
</feature>
<accession>A0ABY3WED5</accession>
<organism evidence="4 5">
    <name type="scientific">Streptomyces formicae</name>
    <dbReference type="NCBI Taxonomy" id="1616117"/>
    <lineage>
        <taxon>Bacteria</taxon>
        <taxon>Bacillati</taxon>
        <taxon>Actinomycetota</taxon>
        <taxon>Actinomycetes</taxon>
        <taxon>Kitasatosporales</taxon>
        <taxon>Streptomycetaceae</taxon>
        <taxon>Streptomyces</taxon>
    </lineage>
</organism>
<evidence type="ECO:0000256" key="1">
    <source>
        <dbReference type="ARBA" id="ARBA00022801"/>
    </source>
</evidence>
<feature type="region of interest" description="Disordered" evidence="2">
    <location>
        <begin position="1"/>
        <end position="40"/>
    </location>
</feature>
<dbReference type="CDD" id="cd05830">
    <property type="entry name" value="Sortase_E"/>
    <property type="match status" value="1"/>
</dbReference>
<reference evidence="4 5" key="1">
    <citation type="submission" date="2021-03" db="EMBL/GenBank/DDBJ databases">
        <title>Complete genome of Streptomyces formicae strain 1H-GS9 (DSM 100524).</title>
        <authorList>
            <person name="Atanasov K.E."/>
            <person name="Altabella T."/>
            <person name="Ferrer A."/>
        </authorList>
    </citation>
    <scope>NUCLEOTIDE SEQUENCE [LARGE SCALE GENOMIC DNA]</scope>
    <source>
        <strain evidence="4 5">1H-GS9</strain>
    </source>
</reference>
<protein>
    <submittedName>
        <fullName evidence="4">Class E sortase</fullName>
    </submittedName>
</protein>
<evidence type="ECO:0000313" key="5">
    <source>
        <dbReference type="Proteomes" id="UP000828924"/>
    </source>
</evidence>
<sequence>MTVLSSPPETDAAAVWKPPTDGSPADKTTDSPSERPPSDPAFAIPGAALLIFAALLLGFVANLTVVGHLQHARAQQIGYADLRKQLAEGVAPVGQTDVNGKLLTPGDPVAILRAPAIGLREVVLEGTTSSVLTGGPGHSRKSALPGQPGTSVIMGRQWGYGSPFQAIDQLKPGNRIEVTTGQGKHTYEVIGVRRAGDPVPVAKQGQGLLTLVTATGSPYTPSGVLRVDAELTSDVQQRPSRVLGPGQMSKAEEALEGDNSAWLLILLWSQLLLVVAGAVTWLYRRWGHWQTWIVGLPVLTAVGIALSGAVTRLLPNLL</sequence>
<feature type="compositionally biased region" description="Basic and acidic residues" evidence="2">
    <location>
        <begin position="27"/>
        <end position="37"/>
    </location>
</feature>
<evidence type="ECO:0000256" key="2">
    <source>
        <dbReference type="SAM" id="MobiDB-lite"/>
    </source>
</evidence>
<feature type="transmembrane region" description="Helical" evidence="3">
    <location>
        <begin position="289"/>
        <end position="314"/>
    </location>
</feature>
<gene>
    <name evidence="4" type="ORF">J4032_04865</name>
</gene>
<evidence type="ECO:0000313" key="4">
    <source>
        <dbReference type="EMBL" id="UNM10936.1"/>
    </source>
</evidence>
<dbReference type="Pfam" id="PF04203">
    <property type="entry name" value="Sortase"/>
    <property type="match status" value="1"/>
</dbReference>
<dbReference type="Gene3D" id="2.40.260.10">
    <property type="entry name" value="Sortase"/>
    <property type="match status" value="1"/>
</dbReference>
<dbReference type="InterPro" id="IPR042003">
    <property type="entry name" value="Sortase_E"/>
</dbReference>
<dbReference type="Proteomes" id="UP000828924">
    <property type="component" value="Chromosome"/>
</dbReference>
<keyword evidence="1" id="KW-0378">Hydrolase</keyword>
<dbReference type="EMBL" id="CP071872">
    <property type="protein sequence ID" value="UNM10936.1"/>
    <property type="molecule type" value="Genomic_DNA"/>
</dbReference>
<feature type="transmembrane region" description="Helical" evidence="3">
    <location>
        <begin position="42"/>
        <end position="66"/>
    </location>
</feature>
<dbReference type="InterPro" id="IPR023365">
    <property type="entry name" value="Sortase_dom-sf"/>
</dbReference>
<dbReference type="RefSeq" id="WP_242329476.1">
    <property type="nucleotide sequence ID" value="NZ_CP071872.1"/>
</dbReference>
<keyword evidence="3" id="KW-0472">Membrane</keyword>
<keyword evidence="5" id="KW-1185">Reference proteome</keyword>
<proteinExistence type="predicted"/>
<keyword evidence="3" id="KW-1133">Transmembrane helix</keyword>
<dbReference type="InterPro" id="IPR005754">
    <property type="entry name" value="Sortase"/>
</dbReference>